<dbReference type="CDD" id="cd12416">
    <property type="entry name" value="RRM4_RBM28_like"/>
    <property type="match status" value="1"/>
</dbReference>
<dbReference type="InterPro" id="IPR012677">
    <property type="entry name" value="Nucleotide-bd_a/b_plait_sf"/>
</dbReference>
<dbReference type="InterPro" id="IPR000504">
    <property type="entry name" value="RRM_dom"/>
</dbReference>
<dbReference type="GO" id="GO:0005634">
    <property type="term" value="C:nucleus"/>
    <property type="evidence" value="ECO:0007669"/>
    <property type="project" value="UniProtKB-SubCell"/>
</dbReference>
<evidence type="ECO:0000256" key="6">
    <source>
        <dbReference type="SAM" id="MobiDB-lite"/>
    </source>
</evidence>
<accession>A0AA38G7D3</accession>
<organism evidence="8 9">
    <name type="scientific">Taxus chinensis</name>
    <name type="common">Chinese yew</name>
    <name type="synonym">Taxus wallichiana var. chinensis</name>
    <dbReference type="NCBI Taxonomy" id="29808"/>
    <lineage>
        <taxon>Eukaryota</taxon>
        <taxon>Viridiplantae</taxon>
        <taxon>Streptophyta</taxon>
        <taxon>Embryophyta</taxon>
        <taxon>Tracheophyta</taxon>
        <taxon>Spermatophyta</taxon>
        <taxon>Pinopsida</taxon>
        <taxon>Pinidae</taxon>
        <taxon>Conifers II</taxon>
        <taxon>Cupressales</taxon>
        <taxon>Taxaceae</taxon>
        <taxon>Taxus</taxon>
    </lineage>
</organism>
<comment type="subcellular location">
    <subcellularLocation>
        <location evidence="1">Nucleus</location>
    </subcellularLocation>
</comment>
<protein>
    <recommendedName>
        <fullName evidence="7">RRM domain-containing protein</fullName>
    </recommendedName>
</protein>
<evidence type="ECO:0000259" key="7">
    <source>
        <dbReference type="PROSITE" id="PS50102"/>
    </source>
</evidence>
<dbReference type="InterPro" id="IPR051945">
    <property type="entry name" value="RRM_MRD1_RNA_proc_ribogen"/>
</dbReference>
<dbReference type="InterPro" id="IPR035979">
    <property type="entry name" value="RBD_domain_sf"/>
</dbReference>
<comment type="caution">
    <text evidence="8">The sequence shown here is derived from an EMBL/GenBank/DDBJ whole genome shotgun (WGS) entry which is preliminary data.</text>
</comment>
<keyword evidence="9" id="KW-1185">Reference proteome</keyword>
<dbReference type="CDD" id="cd12414">
    <property type="entry name" value="RRM2_RBM28_like"/>
    <property type="match status" value="1"/>
</dbReference>
<gene>
    <name evidence="8" type="ORF">KI387_024820</name>
</gene>
<proteinExistence type="predicted"/>
<dbReference type="OMA" id="DTSTAKH"/>
<evidence type="ECO:0000313" key="8">
    <source>
        <dbReference type="EMBL" id="KAH9316193.1"/>
    </source>
</evidence>
<feature type="compositionally biased region" description="Basic and acidic residues" evidence="6">
    <location>
        <begin position="90"/>
        <end position="102"/>
    </location>
</feature>
<dbReference type="PANTHER" id="PTHR48039">
    <property type="entry name" value="RNA-BINDING MOTIF PROTEIN 14B"/>
    <property type="match status" value="1"/>
</dbReference>
<feature type="compositionally biased region" description="Basic residues" evidence="6">
    <location>
        <begin position="836"/>
        <end position="846"/>
    </location>
</feature>
<dbReference type="FunFam" id="3.30.70.330:FF:000182">
    <property type="entry name" value="RNA-binding motif protein 28"/>
    <property type="match status" value="1"/>
</dbReference>
<dbReference type="Pfam" id="PF00076">
    <property type="entry name" value="RRM_1"/>
    <property type="match status" value="2"/>
</dbReference>
<feature type="region of interest" description="Disordered" evidence="6">
    <location>
        <begin position="134"/>
        <end position="154"/>
    </location>
</feature>
<feature type="compositionally biased region" description="Basic and acidic residues" evidence="6">
    <location>
        <begin position="821"/>
        <end position="835"/>
    </location>
</feature>
<feature type="region of interest" description="Disordered" evidence="6">
    <location>
        <begin position="790"/>
        <end position="854"/>
    </location>
</feature>
<feature type="domain" description="RRM" evidence="7">
    <location>
        <begin position="280"/>
        <end position="358"/>
    </location>
</feature>
<evidence type="ECO:0000256" key="3">
    <source>
        <dbReference type="ARBA" id="ARBA00022884"/>
    </source>
</evidence>
<evidence type="ECO:0000256" key="1">
    <source>
        <dbReference type="ARBA" id="ARBA00004123"/>
    </source>
</evidence>
<keyword evidence="3 5" id="KW-0694">RNA-binding</keyword>
<dbReference type="PANTHER" id="PTHR48039:SF5">
    <property type="entry name" value="RNA-BINDING PROTEIN 28"/>
    <property type="match status" value="1"/>
</dbReference>
<dbReference type="GO" id="GO:0003729">
    <property type="term" value="F:mRNA binding"/>
    <property type="evidence" value="ECO:0007669"/>
    <property type="project" value="TreeGrafter"/>
</dbReference>
<name>A0AA38G7D3_TAXCH</name>
<evidence type="ECO:0000256" key="4">
    <source>
        <dbReference type="ARBA" id="ARBA00023242"/>
    </source>
</evidence>
<sequence>MGKIKREQKLKEIEEGDLRDCRTVFVNKLPYSFTNAQTANLFSTLFCSAIVEDAKCAVEAKNGAVMGGRKISVDIAKHRPSFQQRRAKTCKGDTEGPTENVEHHKTMDKTNKNICLDLEGDETNEGALIGEKKAKTNREEAKVPPSIQSHKESKDFVETKAPGKKSICSPSNLKLKSSAIQRVARTVIFGGLMDYKMTEAVLFEARKAGPVESITNPLPEIELQTHGLARDGCKMGAVAVLYVSVKSACQAVAGLHQQVIQGGVVWARQLGGEGSKTSKWRLIVRNLPFKANEAELRKLFSTVGFLWNVTLPQGSGESSSKGFAFVTFTCKRDAEEAILTLNGTKVGKRPIAVDWAVSKKKYETVLSSGAANSGVDISGSEVSDLEDNDTASEDELNDILEEQPTSSIHVHDNCVDDHRPINNSTSDKDDGKAGAELLNILNEMDIAKKVLNNVINSHAKEDDTFISSVQNFEELTGGRDVVLENQKIDTKKTTNVDFKGENANREAEMVIQKAICARKDESLQKSIFISNIPFDIDNEEMKMRFSVFGKIKSVHRVLHRLTKRPKGTAFLEYETIGEAEAAISAAEIRQGMVDSGITLKGRPLTVLKAIDKKSADQKAKEKVEKEVHDHRNLYLTKEGLILEGTPAAAGVSKEDLSKRQILAHQKEIKLRSPNFHVSKTRLAIYNVPKSMTEIELKKLVIAAVQSRASKQNPVIKQVKILRDIKKPVSGVKGRPRGVAFIEFGVHEHAIVALRVLNNNPETFGPERRPIVEFAIDDVRKLQKRMLFAASAQTRDGRREVSAKQRQNKNEANVNAGDNESEPFKPLKGEVRENAVARKKKERKKSQNKTDTNVS</sequence>
<feature type="domain" description="RRM" evidence="7">
    <location>
        <begin position="525"/>
        <end position="611"/>
    </location>
</feature>
<feature type="domain" description="RRM" evidence="7">
    <location>
        <begin position="680"/>
        <end position="776"/>
    </location>
</feature>
<dbReference type="AlphaFoldDB" id="A0AA38G7D3"/>
<keyword evidence="2" id="KW-0677">Repeat</keyword>
<dbReference type="PROSITE" id="PS50102">
    <property type="entry name" value="RRM"/>
    <property type="match status" value="3"/>
</dbReference>
<dbReference type="EMBL" id="JAHRHJ020000005">
    <property type="protein sequence ID" value="KAH9316193.1"/>
    <property type="molecule type" value="Genomic_DNA"/>
</dbReference>
<dbReference type="SMART" id="SM00360">
    <property type="entry name" value="RRM"/>
    <property type="match status" value="4"/>
</dbReference>
<evidence type="ECO:0000256" key="5">
    <source>
        <dbReference type="PROSITE-ProRule" id="PRU00176"/>
    </source>
</evidence>
<dbReference type="Proteomes" id="UP000824469">
    <property type="component" value="Unassembled WGS sequence"/>
</dbReference>
<reference evidence="8 9" key="1">
    <citation type="journal article" date="2021" name="Nat. Plants">
        <title>The Taxus genome provides insights into paclitaxel biosynthesis.</title>
        <authorList>
            <person name="Xiong X."/>
            <person name="Gou J."/>
            <person name="Liao Q."/>
            <person name="Li Y."/>
            <person name="Zhou Q."/>
            <person name="Bi G."/>
            <person name="Li C."/>
            <person name="Du R."/>
            <person name="Wang X."/>
            <person name="Sun T."/>
            <person name="Guo L."/>
            <person name="Liang H."/>
            <person name="Lu P."/>
            <person name="Wu Y."/>
            <person name="Zhang Z."/>
            <person name="Ro D.K."/>
            <person name="Shang Y."/>
            <person name="Huang S."/>
            <person name="Yan J."/>
        </authorList>
    </citation>
    <scope>NUCLEOTIDE SEQUENCE [LARGE SCALE GENOMIC DNA]</scope>
    <source>
        <strain evidence="8">Ta-2019</strain>
    </source>
</reference>
<dbReference type="Gene3D" id="3.30.70.330">
    <property type="match status" value="3"/>
</dbReference>
<dbReference type="SUPFAM" id="SSF54928">
    <property type="entry name" value="RNA-binding domain, RBD"/>
    <property type="match status" value="3"/>
</dbReference>
<feature type="region of interest" description="Disordered" evidence="6">
    <location>
        <begin position="82"/>
        <end position="102"/>
    </location>
</feature>
<feature type="non-terminal residue" evidence="8">
    <location>
        <position position="854"/>
    </location>
</feature>
<evidence type="ECO:0000313" key="9">
    <source>
        <dbReference type="Proteomes" id="UP000824469"/>
    </source>
</evidence>
<evidence type="ECO:0000256" key="2">
    <source>
        <dbReference type="ARBA" id="ARBA00022737"/>
    </source>
</evidence>
<keyword evidence="4" id="KW-0539">Nucleus</keyword>